<accession>A0A3Q9FAB7</accession>
<dbReference type="SUPFAM" id="SSF103088">
    <property type="entry name" value="OmpA-like"/>
    <property type="match status" value="1"/>
</dbReference>
<dbReference type="GO" id="GO:0009279">
    <property type="term" value="C:cell outer membrane"/>
    <property type="evidence" value="ECO:0007669"/>
    <property type="project" value="UniProtKB-SubCell"/>
</dbReference>
<evidence type="ECO:0000259" key="7">
    <source>
        <dbReference type="PROSITE" id="PS51123"/>
    </source>
</evidence>
<dbReference type="InterPro" id="IPR036737">
    <property type="entry name" value="OmpA-like_sf"/>
</dbReference>
<dbReference type="InterPro" id="IPR006665">
    <property type="entry name" value="OmpA-like"/>
</dbReference>
<dbReference type="EMBL" id="CP034545">
    <property type="protein sequence ID" value="AZQ52816.1"/>
    <property type="molecule type" value="Genomic_DNA"/>
</dbReference>
<evidence type="ECO:0000256" key="6">
    <source>
        <dbReference type="SAM" id="SignalP"/>
    </source>
</evidence>
<feature type="region of interest" description="Disordered" evidence="5">
    <location>
        <begin position="104"/>
        <end position="124"/>
    </location>
</feature>
<dbReference type="CDD" id="cd07185">
    <property type="entry name" value="OmpA_C-like"/>
    <property type="match status" value="1"/>
</dbReference>
<dbReference type="Gene3D" id="3.30.1330.60">
    <property type="entry name" value="OmpA-like domain"/>
    <property type="match status" value="1"/>
</dbReference>
<evidence type="ECO:0000256" key="5">
    <source>
        <dbReference type="SAM" id="MobiDB-lite"/>
    </source>
</evidence>
<evidence type="ECO:0000256" key="2">
    <source>
        <dbReference type="ARBA" id="ARBA00023136"/>
    </source>
</evidence>
<dbReference type="RefSeq" id="WP_126364247.1">
    <property type="nucleotide sequence ID" value="NZ_CP034545.1"/>
</dbReference>
<dbReference type="AlphaFoldDB" id="A0A3Q9FAB7"/>
<dbReference type="InterPro" id="IPR006664">
    <property type="entry name" value="OMP_bac"/>
</dbReference>
<proteinExistence type="predicted"/>
<keyword evidence="6" id="KW-0732">Signal</keyword>
<dbReference type="PRINTS" id="PR01021">
    <property type="entry name" value="OMPADOMAIN"/>
</dbReference>
<gene>
    <name evidence="8" type="ORF">D5R55_17135</name>
</gene>
<feature type="domain" description="OmpA-like" evidence="7">
    <location>
        <begin position="124"/>
        <end position="240"/>
    </location>
</feature>
<sequence>MQKLHFFRAGLAGALVALLSACATQSGPTYSMRAVNVPNQSQPLFRVTCDGLLSSGKACRAAAERQCAGNGVTVLEAVDRMRGNAALQDQRELTFMCGKPVPRRVEQPVAPRPTPAPEPRPEPVAQRQVLLQGNANFEVDRATLTPEARRQLDRFVDANRGVGFRRVTITGYTDSTGSLSHNGRLSEARARAVTTYLRTSGLQVGQFVSEGKGPADPVASNATADGRAQNRRVEIQVVPQ</sequence>
<comment type="subcellular location">
    <subcellularLocation>
        <location evidence="1">Cell outer membrane</location>
    </subcellularLocation>
</comment>
<name>A0A3Q9FAB7_9BURK</name>
<keyword evidence="2 4" id="KW-0472">Membrane</keyword>
<evidence type="ECO:0000256" key="4">
    <source>
        <dbReference type="PROSITE-ProRule" id="PRU00473"/>
    </source>
</evidence>
<feature type="chain" id="PRO_5018770283" evidence="6">
    <location>
        <begin position="24"/>
        <end position="240"/>
    </location>
</feature>
<dbReference type="PROSITE" id="PS51257">
    <property type="entry name" value="PROKAR_LIPOPROTEIN"/>
    <property type="match status" value="1"/>
</dbReference>
<dbReference type="InterPro" id="IPR050330">
    <property type="entry name" value="Bact_OuterMem_StrucFunc"/>
</dbReference>
<organism evidence="8 9">
    <name type="scientific">Burkholderia cenocepacia</name>
    <dbReference type="NCBI Taxonomy" id="95486"/>
    <lineage>
        <taxon>Bacteria</taxon>
        <taxon>Pseudomonadati</taxon>
        <taxon>Pseudomonadota</taxon>
        <taxon>Betaproteobacteria</taxon>
        <taxon>Burkholderiales</taxon>
        <taxon>Burkholderiaceae</taxon>
        <taxon>Burkholderia</taxon>
        <taxon>Burkholderia cepacia complex</taxon>
    </lineage>
</organism>
<evidence type="ECO:0000313" key="8">
    <source>
        <dbReference type="EMBL" id="AZQ52816.1"/>
    </source>
</evidence>
<reference evidence="8 9" key="1">
    <citation type="submission" date="2018-12" db="EMBL/GenBank/DDBJ databases">
        <title>Cadmium resistance mechanism in endophytic bacteria Burkholderia cenocepacia YG-3.</title>
        <authorList>
            <person name="Zhang X."/>
            <person name="Wang X."/>
            <person name="Zhu Y."/>
        </authorList>
    </citation>
    <scope>NUCLEOTIDE SEQUENCE [LARGE SCALE GENOMIC DNA]</scope>
    <source>
        <strain evidence="8 9">YG-3</strain>
    </source>
</reference>
<dbReference type="Proteomes" id="UP000277191">
    <property type="component" value="Chromosome 1"/>
</dbReference>
<evidence type="ECO:0000313" key="9">
    <source>
        <dbReference type="Proteomes" id="UP000277191"/>
    </source>
</evidence>
<evidence type="ECO:0000256" key="1">
    <source>
        <dbReference type="ARBA" id="ARBA00004442"/>
    </source>
</evidence>
<dbReference type="PROSITE" id="PS51123">
    <property type="entry name" value="OMPA_2"/>
    <property type="match status" value="1"/>
</dbReference>
<feature type="signal peptide" evidence="6">
    <location>
        <begin position="1"/>
        <end position="23"/>
    </location>
</feature>
<dbReference type="Pfam" id="PF00691">
    <property type="entry name" value="OmpA"/>
    <property type="match status" value="1"/>
</dbReference>
<protein>
    <submittedName>
        <fullName evidence="8">OmpA family protein</fullName>
    </submittedName>
</protein>
<feature type="region of interest" description="Disordered" evidence="5">
    <location>
        <begin position="208"/>
        <end position="231"/>
    </location>
</feature>
<keyword evidence="3" id="KW-0998">Cell outer membrane</keyword>
<dbReference type="PANTHER" id="PTHR30329">
    <property type="entry name" value="STATOR ELEMENT OF FLAGELLAR MOTOR COMPLEX"/>
    <property type="match status" value="1"/>
</dbReference>
<dbReference type="PANTHER" id="PTHR30329:SF21">
    <property type="entry name" value="LIPOPROTEIN YIAD-RELATED"/>
    <property type="match status" value="1"/>
</dbReference>
<evidence type="ECO:0000256" key="3">
    <source>
        <dbReference type="ARBA" id="ARBA00023237"/>
    </source>
</evidence>